<dbReference type="AlphaFoldDB" id="K4KKV1"/>
<dbReference type="Proteomes" id="UP000000466">
    <property type="component" value="Chromosome"/>
</dbReference>
<dbReference type="STRING" id="1117647.M5M_08355"/>
<dbReference type="Gene3D" id="2.40.10.220">
    <property type="entry name" value="predicted glycosyltransferase like domains"/>
    <property type="match status" value="1"/>
</dbReference>
<protein>
    <recommendedName>
        <fullName evidence="8">Type IV pilus assembly PilZ</fullName>
    </recommendedName>
</protein>
<evidence type="ECO:0000259" key="4">
    <source>
        <dbReference type="Pfam" id="PF07238"/>
    </source>
</evidence>
<dbReference type="OrthoDB" id="5735035at2"/>
<proteinExistence type="predicted"/>
<name>K4KKV1_SIMAS</name>
<dbReference type="HOGENOM" id="CLU_073573_1_1_6"/>
<dbReference type="RefSeq" id="WP_015047025.1">
    <property type="nucleotide sequence ID" value="NC_018868.3"/>
</dbReference>
<evidence type="ECO:0000256" key="1">
    <source>
        <dbReference type="ARBA" id="ARBA00022636"/>
    </source>
</evidence>
<evidence type="ECO:0008006" key="8">
    <source>
        <dbReference type="Google" id="ProtNLM"/>
    </source>
</evidence>
<organism evidence="6 7">
    <name type="scientific">Simiduia agarivorans (strain DSM 21679 / JCM 13881 / BCRC 17597 / SA1)</name>
    <dbReference type="NCBI Taxonomy" id="1117647"/>
    <lineage>
        <taxon>Bacteria</taxon>
        <taxon>Pseudomonadati</taxon>
        <taxon>Pseudomonadota</taxon>
        <taxon>Gammaproteobacteria</taxon>
        <taxon>Cellvibrionales</taxon>
        <taxon>Cellvibrionaceae</taxon>
        <taxon>Simiduia</taxon>
    </lineage>
</organism>
<dbReference type="InterPro" id="IPR012349">
    <property type="entry name" value="Split_barrel_FMN-bd"/>
</dbReference>
<keyword evidence="2" id="KW-0547">Nucleotide-binding</keyword>
<evidence type="ECO:0000259" key="5">
    <source>
        <dbReference type="Pfam" id="PF12945"/>
    </source>
</evidence>
<dbReference type="KEGG" id="saga:M5M_08355"/>
<dbReference type="InterPro" id="IPR009926">
    <property type="entry name" value="T3SS_YcgR_PilZN"/>
</dbReference>
<evidence type="ECO:0000256" key="3">
    <source>
        <dbReference type="ARBA" id="ARBA00023143"/>
    </source>
</evidence>
<reference evidence="6 7" key="1">
    <citation type="journal article" date="2013" name="Genome Announc.">
        <title>Complete genome sequence of Simiduia agarivorans SA1(T), a marine bacterium able to degrade a variety of polysaccharides.</title>
        <authorList>
            <person name="Lin S.Y."/>
            <person name="Shieh W.Y."/>
            <person name="Chen J.S."/>
            <person name="Tang S.L."/>
        </authorList>
    </citation>
    <scope>NUCLEOTIDE SEQUENCE [LARGE SCALE GENOMIC DNA]</scope>
    <source>
        <strain evidence="7">DSM 21679 / JCM 13881 / BCRC 17597 / SA1</strain>
    </source>
</reference>
<feature type="domain" description="PilZ" evidence="4">
    <location>
        <begin position="108"/>
        <end position="219"/>
    </location>
</feature>
<evidence type="ECO:0000256" key="2">
    <source>
        <dbReference type="ARBA" id="ARBA00022741"/>
    </source>
</evidence>
<keyword evidence="7" id="KW-1185">Reference proteome</keyword>
<dbReference type="Pfam" id="PF07238">
    <property type="entry name" value="PilZ"/>
    <property type="match status" value="1"/>
</dbReference>
<accession>K4KKV1</accession>
<sequence length="227" mass="24198">MSESGSKTFEQYQLPFGYPLALEGASAGGSPFKFASKLVGCVPGEYLLVTLPKAAKASSIRSGQKLLVKIMAGNGILAFASQVEQIITHPKALIFLSYPARLSFKEIRGATRIELQLPVSASVTQGLQTATADGLYSDISVLGARVALTAPIAEVGDVITLNSQIELVKFSGTLSLEAVVRARVERSTQEMASGHPAVYGVEFLEMEEKQRLMLYAFVYSIMAGSGT</sequence>
<dbReference type="InterPro" id="IPR009875">
    <property type="entry name" value="PilZ_domain"/>
</dbReference>
<keyword evidence="1" id="KW-0973">c-di-GMP</keyword>
<evidence type="ECO:0000313" key="6">
    <source>
        <dbReference type="EMBL" id="AFU98860.1"/>
    </source>
</evidence>
<dbReference type="eggNOG" id="COG5581">
    <property type="taxonomic scope" value="Bacteria"/>
</dbReference>
<feature type="domain" description="Type III secretion system flagellar brake protein YcgR PilZN" evidence="5">
    <location>
        <begin position="20"/>
        <end position="99"/>
    </location>
</feature>
<dbReference type="Gene3D" id="2.30.110.10">
    <property type="entry name" value="Electron Transport, Fmn-binding Protein, Chain A"/>
    <property type="match status" value="1"/>
</dbReference>
<keyword evidence="3" id="KW-0975">Bacterial flagellum</keyword>
<dbReference type="EMBL" id="CP003746">
    <property type="protein sequence ID" value="AFU98860.1"/>
    <property type="molecule type" value="Genomic_DNA"/>
</dbReference>
<evidence type="ECO:0000313" key="7">
    <source>
        <dbReference type="Proteomes" id="UP000000466"/>
    </source>
</evidence>
<gene>
    <name evidence="6" type="ordered locus">M5M_08355</name>
</gene>
<dbReference type="GO" id="GO:0035438">
    <property type="term" value="F:cyclic-di-GMP binding"/>
    <property type="evidence" value="ECO:0007669"/>
    <property type="project" value="InterPro"/>
</dbReference>
<dbReference type="SUPFAM" id="SSF141371">
    <property type="entry name" value="PilZ domain-like"/>
    <property type="match status" value="2"/>
</dbReference>
<dbReference type="Pfam" id="PF12945">
    <property type="entry name" value="PilZNR"/>
    <property type="match status" value="1"/>
</dbReference>